<keyword evidence="2" id="KW-0326">Glycosidase</keyword>
<protein>
    <submittedName>
        <fullName evidence="8">DUF4968 domain-containing protein</fullName>
    </submittedName>
</protein>
<dbReference type="PANTHER" id="PTHR43863">
    <property type="entry name" value="HYDROLASE, PUTATIVE (AFU_ORTHOLOGUE AFUA_1G03140)-RELATED"/>
    <property type="match status" value="1"/>
</dbReference>
<comment type="similarity">
    <text evidence="1 2">Belongs to the glycosyl hydrolase 31 family.</text>
</comment>
<sequence length="1078" mass="118798">MKTRVYSLLYVLLAYLPSVAQICWYEPATATVDDEITVYFDASLSYGELGTVESNLAGYEGDVYAHTGVVTTESHSSTDWKHSSIWGDNDSKYLMTRSADNPDLYTLTMVPSEFYDLYEGERVAAFAFVFRSADGMYSGRDEGGYDLIVDLQSSDAEIGEDVNPGGGETGGDEWNPENPPVQPDDPAQAGAYVSHGFENGVLKVECENADLYITPYNDYVVKVLSVPSGKTPDMRESIAVVATPEVSAKIEDGTSALVLYTGGLSVRINKTDGTIAFHDLEDKLVLKESGGMDNAGSSKTCTFEPMGDKGFYGGGYNGQSINLDNRRITINNTQTGGWSSYVPAPHNICIPFVVSTSGYGLFFDDLYRYSSLTPSSDRGTSYSSGSLNHVAYFFIGGGSMSEVLKNFTWLTGRQELPPYWALGYITSRYGYHSAAEAKQVITNFKDVYFPIDGLVFDLYWQGADESGMGNLDWYGPNFPDPEGMMAEFAADTVHTICITEPFFTSSSSNYEILNAAGYLADADVPNMGWLHSSRVGLIDASNPEAMDWMWQFYKARTQEGVSGWWLDLGEPEQHGYNSVHKGGTIDQVHNEFGNLWVERVYRGLKEDFPDMRPFIMPRAGASGMQRLSVFPWTGDISRSWSGLQAQIPALISSGMSGVAYMGSDVGGFTSMGTYPELYLRWVQFAVFSPMMRTHSADQPEPYLPCYSGIFEDVRDFMNLRYRFLPYTYTLCYENAVSGMPLARPSNFYNAESEDANSTDTYLWGKDIFVAPVVSGGTSRNITFPEGEWVDLNDYSAVYTGGSTVNYEAPLQVLPYFGRKGSFITRYGQTTFTNTEQADNANWNILYLMPDDGSKVSSYVFDDDKISPQSLESGNYSIIRFNGQTISGNDYIEISNEGYGYENMPEERTYVFEIPSSVKDFNYISLVNGESEQVIGEAGDELEFSTAIGNAYYLDDKGVLKIKVTCNNLPGSANTISIIRNILPVPVEENRAGQKGFACVPQPVGETLGFVYDLESGEIVYSISVYDTGGVMLAAFDGMAANEGSNKFAVLRPAAMSPGIYVACLTTNYGVRSCKIVVR</sequence>
<dbReference type="SUPFAM" id="SSF74650">
    <property type="entry name" value="Galactose mutarotase-like"/>
    <property type="match status" value="1"/>
</dbReference>
<evidence type="ECO:0000313" key="8">
    <source>
        <dbReference type="EMBL" id="MBO8446139.1"/>
    </source>
</evidence>
<reference evidence="8" key="1">
    <citation type="submission" date="2020-10" db="EMBL/GenBank/DDBJ databases">
        <authorList>
            <person name="Gilroy R."/>
        </authorList>
    </citation>
    <scope>NUCLEOTIDE SEQUENCE</scope>
    <source>
        <strain evidence="8">D3-1215</strain>
    </source>
</reference>
<organism evidence="8 9">
    <name type="scientific">Candidatus Enterocola intestinipullorum</name>
    <dbReference type="NCBI Taxonomy" id="2840783"/>
    <lineage>
        <taxon>Bacteria</taxon>
        <taxon>Pseudomonadati</taxon>
        <taxon>Bacteroidota</taxon>
        <taxon>Bacteroidia</taxon>
        <taxon>Bacteroidales</taxon>
        <taxon>Candidatus Enterocola</taxon>
    </lineage>
</organism>
<evidence type="ECO:0000313" key="9">
    <source>
        <dbReference type="Proteomes" id="UP000823637"/>
    </source>
</evidence>
<feature type="domain" description="Glycoside hydrolase family 31 N-terminal" evidence="6">
    <location>
        <begin position="211"/>
        <end position="368"/>
    </location>
</feature>
<dbReference type="InterPro" id="IPR048395">
    <property type="entry name" value="Glyco_hydro_31_C"/>
</dbReference>
<dbReference type="AlphaFoldDB" id="A0A9D9EJ70"/>
<evidence type="ECO:0000256" key="3">
    <source>
        <dbReference type="SAM" id="MobiDB-lite"/>
    </source>
</evidence>
<dbReference type="InterPro" id="IPR013780">
    <property type="entry name" value="Glyco_hydro_b"/>
</dbReference>
<dbReference type="GO" id="GO:0030246">
    <property type="term" value="F:carbohydrate binding"/>
    <property type="evidence" value="ECO:0007669"/>
    <property type="project" value="InterPro"/>
</dbReference>
<feature type="region of interest" description="Disordered" evidence="3">
    <location>
        <begin position="157"/>
        <end position="177"/>
    </location>
</feature>
<dbReference type="CDD" id="cd14752">
    <property type="entry name" value="GH31_N"/>
    <property type="match status" value="1"/>
</dbReference>
<dbReference type="InterPro" id="IPR025887">
    <property type="entry name" value="Glyco_hydro_31_N_dom"/>
</dbReference>
<name>A0A9D9EJ70_9BACT</name>
<evidence type="ECO:0000256" key="2">
    <source>
        <dbReference type="RuleBase" id="RU361185"/>
    </source>
</evidence>
<dbReference type="PANTHER" id="PTHR43863:SF2">
    <property type="entry name" value="MALTASE-GLUCOAMYLASE"/>
    <property type="match status" value="1"/>
</dbReference>
<feature type="signal peptide" evidence="4">
    <location>
        <begin position="1"/>
        <end position="20"/>
    </location>
</feature>
<feature type="chain" id="PRO_5039162261" evidence="4">
    <location>
        <begin position="21"/>
        <end position="1078"/>
    </location>
</feature>
<accession>A0A9D9EJ70</accession>
<evidence type="ECO:0000256" key="1">
    <source>
        <dbReference type="ARBA" id="ARBA00007806"/>
    </source>
</evidence>
<reference evidence="8" key="2">
    <citation type="journal article" date="2021" name="PeerJ">
        <title>Extensive microbial diversity within the chicken gut microbiome revealed by metagenomics and culture.</title>
        <authorList>
            <person name="Gilroy R."/>
            <person name="Ravi A."/>
            <person name="Getino M."/>
            <person name="Pursley I."/>
            <person name="Horton D.L."/>
            <person name="Alikhan N.F."/>
            <person name="Baker D."/>
            <person name="Gharbi K."/>
            <person name="Hall N."/>
            <person name="Watson M."/>
            <person name="Adriaenssens E.M."/>
            <person name="Foster-Nyarko E."/>
            <person name="Jarju S."/>
            <person name="Secka A."/>
            <person name="Antonio M."/>
            <person name="Oren A."/>
            <person name="Chaudhuri R.R."/>
            <person name="La Ragione R."/>
            <person name="Hildebrand F."/>
            <person name="Pallen M.J."/>
        </authorList>
    </citation>
    <scope>NUCLEOTIDE SEQUENCE</scope>
    <source>
        <strain evidence="8">D3-1215</strain>
    </source>
</reference>
<evidence type="ECO:0000259" key="7">
    <source>
        <dbReference type="Pfam" id="PF21365"/>
    </source>
</evidence>
<keyword evidence="2" id="KW-0378">Hydrolase</keyword>
<dbReference type="Gene3D" id="3.20.20.80">
    <property type="entry name" value="Glycosidases"/>
    <property type="match status" value="1"/>
</dbReference>
<dbReference type="InterPro" id="IPR017853">
    <property type="entry name" value="GH"/>
</dbReference>
<dbReference type="InterPro" id="IPR051816">
    <property type="entry name" value="Glycosyl_Hydrolase_31"/>
</dbReference>
<gene>
    <name evidence="8" type="ORF">IAC32_00100</name>
</gene>
<evidence type="ECO:0000259" key="6">
    <source>
        <dbReference type="Pfam" id="PF13802"/>
    </source>
</evidence>
<dbReference type="SUPFAM" id="SSF51445">
    <property type="entry name" value="(Trans)glycosidases"/>
    <property type="match status" value="1"/>
</dbReference>
<comment type="caution">
    <text evidence="8">The sequence shown here is derived from an EMBL/GenBank/DDBJ whole genome shotgun (WGS) entry which is preliminary data.</text>
</comment>
<evidence type="ECO:0000259" key="5">
    <source>
        <dbReference type="Pfam" id="PF01055"/>
    </source>
</evidence>
<dbReference type="Gene3D" id="2.60.40.1760">
    <property type="entry name" value="glycosyl hydrolase (family 31)"/>
    <property type="match status" value="1"/>
</dbReference>
<dbReference type="SUPFAM" id="SSF51011">
    <property type="entry name" value="Glycosyl hydrolase domain"/>
    <property type="match status" value="1"/>
</dbReference>
<dbReference type="InterPro" id="IPR011013">
    <property type="entry name" value="Gal_mutarotase_sf_dom"/>
</dbReference>
<dbReference type="Pfam" id="PF01055">
    <property type="entry name" value="Glyco_hydro_31_2nd"/>
    <property type="match status" value="1"/>
</dbReference>
<dbReference type="InterPro" id="IPR000322">
    <property type="entry name" value="Glyco_hydro_31_TIM"/>
</dbReference>
<dbReference type="GO" id="GO:0004553">
    <property type="term" value="F:hydrolase activity, hydrolyzing O-glycosyl compounds"/>
    <property type="evidence" value="ECO:0007669"/>
    <property type="project" value="InterPro"/>
</dbReference>
<dbReference type="Pfam" id="PF13802">
    <property type="entry name" value="Gal_mutarotas_2"/>
    <property type="match status" value="1"/>
</dbReference>
<keyword evidence="4" id="KW-0732">Signal</keyword>
<dbReference type="GO" id="GO:0005975">
    <property type="term" value="P:carbohydrate metabolic process"/>
    <property type="evidence" value="ECO:0007669"/>
    <property type="project" value="InterPro"/>
</dbReference>
<dbReference type="Gene3D" id="2.60.40.1180">
    <property type="entry name" value="Golgi alpha-mannosidase II"/>
    <property type="match status" value="2"/>
</dbReference>
<dbReference type="Proteomes" id="UP000823637">
    <property type="component" value="Unassembled WGS sequence"/>
</dbReference>
<evidence type="ECO:0000256" key="4">
    <source>
        <dbReference type="SAM" id="SignalP"/>
    </source>
</evidence>
<proteinExistence type="inferred from homology"/>
<feature type="domain" description="Glycosyl hydrolase family 31 C-terminal" evidence="7">
    <location>
        <begin position="738"/>
        <end position="823"/>
    </location>
</feature>
<dbReference type="Pfam" id="PF21365">
    <property type="entry name" value="Glyco_hydro_31_3rd"/>
    <property type="match status" value="1"/>
</dbReference>
<dbReference type="EMBL" id="JADIMR010000003">
    <property type="protein sequence ID" value="MBO8446139.1"/>
    <property type="molecule type" value="Genomic_DNA"/>
</dbReference>
<feature type="domain" description="Glycoside hydrolase family 31 TIM barrel" evidence="5">
    <location>
        <begin position="415"/>
        <end position="730"/>
    </location>
</feature>